<accession>A0AAD5NR78</accession>
<sequence length="99" mass="10646">MNVGYKGVENSPASKFRTEFKVVNPNDGVSPNVGNNVDVNSQMDDKDNEVQVHKVVDELNSEMAKAHAKDSVGEVGKAAQQDVVVNGVDLNSNMDEGDK</sequence>
<dbReference type="Proteomes" id="UP001064489">
    <property type="component" value="Chromosome 5"/>
</dbReference>
<proteinExistence type="predicted"/>
<evidence type="ECO:0000313" key="2">
    <source>
        <dbReference type="Proteomes" id="UP001064489"/>
    </source>
</evidence>
<keyword evidence="2" id="KW-1185">Reference proteome</keyword>
<protein>
    <submittedName>
        <fullName evidence="1">Uncharacterized protein</fullName>
    </submittedName>
</protein>
<reference evidence="1" key="1">
    <citation type="journal article" date="2022" name="Plant J.">
        <title>Strategies of tolerance reflected in two North American maple genomes.</title>
        <authorList>
            <person name="McEvoy S.L."/>
            <person name="Sezen U.U."/>
            <person name="Trouern-Trend A."/>
            <person name="McMahon S.M."/>
            <person name="Schaberg P.G."/>
            <person name="Yang J."/>
            <person name="Wegrzyn J.L."/>
            <person name="Swenson N.G."/>
        </authorList>
    </citation>
    <scope>NUCLEOTIDE SEQUENCE</scope>
    <source>
        <strain evidence="1">91603</strain>
    </source>
</reference>
<comment type="caution">
    <text evidence="1">The sequence shown here is derived from an EMBL/GenBank/DDBJ whole genome shotgun (WGS) entry which is preliminary data.</text>
</comment>
<reference evidence="1" key="2">
    <citation type="submission" date="2023-02" db="EMBL/GenBank/DDBJ databases">
        <authorList>
            <person name="Swenson N.G."/>
            <person name="Wegrzyn J.L."/>
            <person name="Mcevoy S.L."/>
        </authorList>
    </citation>
    <scope>NUCLEOTIDE SEQUENCE</scope>
    <source>
        <strain evidence="1">91603</strain>
        <tissue evidence="1">Leaf</tissue>
    </source>
</reference>
<evidence type="ECO:0000313" key="1">
    <source>
        <dbReference type="EMBL" id="KAI9178060.1"/>
    </source>
</evidence>
<gene>
    <name evidence="1" type="ORF">LWI28_022246</name>
</gene>
<name>A0AAD5NR78_ACENE</name>
<dbReference type="AlphaFoldDB" id="A0AAD5NR78"/>
<organism evidence="1 2">
    <name type="scientific">Acer negundo</name>
    <name type="common">Box elder</name>
    <dbReference type="NCBI Taxonomy" id="4023"/>
    <lineage>
        <taxon>Eukaryota</taxon>
        <taxon>Viridiplantae</taxon>
        <taxon>Streptophyta</taxon>
        <taxon>Embryophyta</taxon>
        <taxon>Tracheophyta</taxon>
        <taxon>Spermatophyta</taxon>
        <taxon>Magnoliopsida</taxon>
        <taxon>eudicotyledons</taxon>
        <taxon>Gunneridae</taxon>
        <taxon>Pentapetalae</taxon>
        <taxon>rosids</taxon>
        <taxon>malvids</taxon>
        <taxon>Sapindales</taxon>
        <taxon>Sapindaceae</taxon>
        <taxon>Hippocastanoideae</taxon>
        <taxon>Acereae</taxon>
        <taxon>Acer</taxon>
    </lineage>
</organism>
<dbReference type="EMBL" id="JAJSOW010000102">
    <property type="protein sequence ID" value="KAI9178060.1"/>
    <property type="molecule type" value="Genomic_DNA"/>
</dbReference>